<dbReference type="PANTHER" id="PTHR38743">
    <property type="entry name" value="SIMILAR TO GLYOXYLASE I FAMILY PROTEIN"/>
    <property type="match status" value="1"/>
</dbReference>
<organism evidence="2 3">
    <name type="scientific">Flavobacterium chungangensis</name>
    <dbReference type="NCBI Taxonomy" id="2708132"/>
    <lineage>
        <taxon>Bacteria</taxon>
        <taxon>Pseudomonadati</taxon>
        <taxon>Bacteroidota</taxon>
        <taxon>Flavobacteriia</taxon>
        <taxon>Flavobacteriales</taxon>
        <taxon>Flavobacteriaceae</taxon>
        <taxon>Flavobacterium</taxon>
    </lineage>
</organism>
<evidence type="ECO:0000313" key="3">
    <source>
        <dbReference type="Proteomes" id="UP001596003"/>
    </source>
</evidence>
<dbReference type="PANTHER" id="PTHR38743:SF2">
    <property type="entry name" value="DUF2185 DOMAIN-CONTAINING PROTEIN"/>
    <property type="match status" value="1"/>
</dbReference>
<dbReference type="EMBL" id="JBHSFY010000001">
    <property type="protein sequence ID" value="MFC4475944.1"/>
    <property type="molecule type" value="Genomic_DNA"/>
</dbReference>
<evidence type="ECO:0000259" key="1">
    <source>
        <dbReference type="Pfam" id="PF09951"/>
    </source>
</evidence>
<dbReference type="InterPro" id="IPR018689">
    <property type="entry name" value="Imm33_dom"/>
</dbReference>
<evidence type="ECO:0000313" key="2">
    <source>
        <dbReference type="EMBL" id="MFC4475944.1"/>
    </source>
</evidence>
<proteinExistence type="predicted"/>
<dbReference type="RefSeq" id="WP_379795104.1">
    <property type="nucleotide sequence ID" value="NZ_JBHSFY010000001.1"/>
</dbReference>
<reference evidence="3" key="1">
    <citation type="journal article" date="2019" name="Int. J. Syst. Evol. Microbiol.">
        <title>The Global Catalogue of Microorganisms (GCM) 10K type strain sequencing project: providing services to taxonomists for standard genome sequencing and annotation.</title>
        <authorList>
            <consortium name="The Broad Institute Genomics Platform"/>
            <consortium name="The Broad Institute Genome Sequencing Center for Infectious Disease"/>
            <person name="Wu L."/>
            <person name="Ma J."/>
        </authorList>
    </citation>
    <scope>NUCLEOTIDE SEQUENCE [LARGE SCALE GENOMIC DNA]</scope>
    <source>
        <strain evidence="3">NBRC 103627</strain>
    </source>
</reference>
<gene>
    <name evidence="2" type="ORF">ACFO3N_02590</name>
</gene>
<accession>A0ABV8ZAF3</accession>
<sequence>MKFFKTNKKSNENNFENFPSIGGLMVSKMIVDQNIKPRFLYREKRTRSEDSGWRIFTGFESEEYTDDPNNIGIYNPSTILKIDPSLENILLKGIGSVYERTEDNLDWYRVTDFDLEDDFMITNRLTKEWSIEINNLFERTIEKDGTLYYTTGDKSIRLSIWNSDLNREALFEEYKKDVENRDQTKSKTLQKFDFSDSEVFRIGYLIEETDKNKTYNLIIGFSIVDQEVIQTAFYFDEKSDLNWAISTWKNITFNS</sequence>
<protein>
    <submittedName>
        <fullName evidence="2">DUF2185 domain-containing protein</fullName>
    </submittedName>
</protein>
<feature type="domain" description="Immunity protein Imm33" evidence="1">
    <location>
        <begin position="25"/>
        <end position="110"/>
    </location>
</feature>
<dbReference type="Proteomes" id="UP001596003">
    <property type="component" value="Unassembled WGS sequence"/>
</dbReference>
<comment type="caution">
    <text evidence="2">The sequence shown here is derived from an EMBL/GenBank/DDBJ whole genome shotgun (WGS) entry which is preliminary data.</text>
</comment>
<name>A0ABV8ZAF3_9FLAO</name>
<keyword evidence="3" id="KW-1185">Reference proteome</keyword>
<dbReference type="Pfam" id="PF09951">
    <property type="entry name" value="Imm33"/>
    <property type="match status" value="1"/>
</dbReference>